<evidence type="ECO:0000313" key="3">
    <source>
        <dbReference type="EMBL" id="CAB4334176.1"/>
    </source>
</evidence>
<feature type="transmembrane region" description="Helical" evidence="2">
    <location>
        <begin position="18"/>
        <end position="38"/>
    </location>
</feature>
<gene>
    <name evidence="3" type="ORF">UFOPK3522_00056</name>
</gene>
<reference evidence="3" key="1">
    <citation type="submission" date="2020-05" db="EMBL/GenBank/DDBJ databases">
        <authorList>
            <person name="Chiriac C."/>
            <person name="Salcher M."/>
            <person name="Ghai R."/>
            <person name="Kavagutti S V."/>
        </authorList>
    </citation>
    <scope>NUCLEOTIDE SEQUENCE</scope>
</reference>
<keyword evidence="2" id="KW-1133">Transmembrane helix</keyword>
<proteinExistence type="predicted"/>
<evidence type="ECO:0000256" key="2">
    <source>
        <dbReference type="SAM" id="Phobius"/>
    </source>
</evidence>
<sequence>MASLHTTLAYLDAGSGSMIAQILVGGFAAAGVAMKMYWKRIKGFFGRGDEEEESSTVTTAAADEPAEHDAPQS</sequence>
<keyword evidence="2" id="KW-0812">Transmembrane</keyword>
<name>A0A6J5YXF8_9ZZZZ</name>
<dbReference type="EMBL" id="CAESAO010000002">
    <property type="protein sequence ID" value="CAB4334176.1"/>
    <property type="molecule type" value="Genomic_DNA"/>
</dbReference>
<keyword evidence="2" id="KW-0472">Membrane</keyword>
<organism evidence="3">
    <name type="scientific">freshwater metagenome</name>
    <dbReference type="NCBI Taxonomy" id="449393"/>
    <lineage>
        <taxon>unclassified sequences</taxon>
        <taxon>metagenomes</taxon>
        <taxon>ecological metagenomes</taxon>
    </lineage>
</organism>
<accession>A0A6J5YXF8</accession>
<evidence type="ECO:0000256" key="1">
    <source>
        <dbReference type="SAM" id="MobiDB-lite"/>
    </source>
</evidence>
<dbReference type="AlphaFoldDB" id="A0A6J5YXF8"/>
<protein>
    <submittedName>
        <fullName evidence="3">Unannotated protein</fullName>
    </submittedName>
</protein>
<feature type="region of interest" description="Disordered" evidence="1">
    <location>
        <begin position="48"/>
        <end position="73"/>
    </location>
</feature>